<dbReference type="InterPro" id="IPR006225">
    <property type="entry name" value="PsdUridine_synth_RluC/D"/>
</dbReference>
<feature type="active site" evidence="6">
    <location>
        <position position="161"/>
    </location>
</feature>
<dbReference type="InterPro" id="IPR002942">
    <property type="entry name" value="S4_RNA-bd"/>
</dbReference>
<proteinExistence type="inferred from homology"/>
<evidence type="ECO:0000256" key="6">
    <source>
        <dbReference type="PIRSR" id="PIRSR606225-1"/>
    </source>
</evidence>
<evidence type="ECO:0000256" key="3">
    <source>
        <dbReference type="ARBA" id="ARBA00023235"/>
    </source>
</evidence>
<comment type="caution">
    <text evidence="10">The sequence shown here is derived from an EMBL/GenBank/DDBJ whole genome shotgun (WGS) entry which is preliminary data.</text>
</comment>
<comment type="catalytic activity">
    <reaction evidence="8">
        <text>a uridine in RNA = a pseudouridine in RNA</text>
        <dbReference type="Rhea" id="RHEA:48348"/>
        <dbReference type="Rhea" id="RHEA-COMP:12068"/>
        <dbReference type="Rhea" id="RHEA-COMP:12069"/>
        <dbReference type="ChEBI" id="CHEBI:65314"/>
        <dbReference type="ChEBI" id="CHEBI:65315"/>
    </reaction>
</comment>
<protein>
    <recommendedName>
        <fullName evidence="8">Pseudouridine synthase</fullName>
        <ecNumber evidence="8">5.4.99.-</ecNumber>
    </recommendedName>
</protein>
<dbReference type="InterPro" id="IPR036986">
    <property type="entry name" value="S4_RNA-bd_sf"/>
</dbReference>
<comment type="similarity">
    <text evidence="1 8">Belongs to the pseudouridine synthase RluA family.</text>
</comment>
<gene>
    <name evidence="10" type="ORF">BHC47_05725</name>
</gene>
<evidence type="ECO:0000313" key="10">
    <source>
        <dbReference type="EMBL" id="PIT61992.1"/>
    </source>
</evidence>
<keyword evidence="3 8" id="KW-0413">Isomerase</keyword>
<comment type="function">
    <text evidence="5">Responsible for synthesis of pseudouridine from uracil at positions 1911, 1915 and 1917 in 23S ribosomal RNA.</text>
</comment>
<dbReference type="SUPFAM" id="SSF55120">
    <property type="entry name" value="Pseudouridine synthase"/>
    <property type="match status" value="1"/>
</dbReference>
<evidence type="ECO:0000256" key="8">
    <source>
        <dbReference type="RuleBase" id="RU362028"/>
    </source>
</evidence>
<evidence type="ECO:0000256" key="5">
    <source>
        <dbReference type="ARBA" id="ARBA00056072"/>
    </source>
</evidence>
<comment type="catalytic activity">
    <reaction evidence="4">
        <text>uridine(1911/1915/1917) in 23S rRNA = pseudouridine(1911/1915/1917) in 23S rRNA</text>
        <dbReference type="Rhea" id="RHEA:42524"/>
        <dbReference type="Rhea" id="RHEA-COMP:10097"/>
        <dbReference type="Rhea" id="RHEA-COMP:10098"/>
        <dbReference type="ChEBI" id="CHEBI:65314"/>
        <dbReference type="ChEBI" id="CHEBI:65315"/>
        <dbReference type="EC" id="5.4.99.23"/>
    </reaction>
</comment>
<dbReference type="PROSITE" id="PS50889">
    <property type="entry name" value="S4"/>
    <property type="match status" value="1"/>
</dbReference>
<evidence type="ECO:0000256" key="7">
    <source>
        <dbReference type="PROSITE-ProRule" id="PRU00182"/>
    </source>
</evidence>
<dbReference type="InterPro" id="IPR050188">
    <property type="entry name" value="RluA_PseudoU_synthase"/>
</dbReference>
<dbReference type="NCBIfam" id="TIGR00005">
    <property type="entry name" value="rluA_subfam"/>
    <property type="match status" value="1"/>
</dbReference>
<dbReference type="RefSeq" id="WP_100115761.1">
    <property type="nucleotide sequence ID" value="NZ_MEIV01000053.1"/>
</dbReference>
<accession>A0A2N9Y3F5</accession>
<evidence type="ECO:0000256" key="1">
    <source>
        <dbReference type="ARBA" id="ARBA00010876"/>
    </source>
</evidence>
<evidence type="ECO:0000256" key="2">
    <source>
        <dbReference type="ARBA" id="ARBA00022884"/>
    </source>
</evidence>
<dbReference type="Pfam" id="PF01479">
    <property type="entry name" value="S4"/>
    <property type="match status" value="1"/>
</dbReference>
<dbReference type="CDD" id="cd02869">
    <property type="entry name" value="PseudoU_synth_RluA_like"/>
    <property type="match status" value="1"/>
</dbReference>
<dbReference type="InterPro" id="IPR006224">
    <property type="entry name" value="PsdUridine_synth_RluA-like_CS"/>
</dbReference>
<name>A0A2N9Y3F5_9NEIS</name>
<dbReference type="Gene3D" id="3.30.2350.10">
    <property type="entry name" value="Pseudouridine synthase"/>
    <property type="match status" value="1"/>
</dbReference>
<sequence>MKDTSLLENDDDYNDDLPFTADDSTQSYKNWIVPNELASLRLDVALAKLAPEFSRSRLTAWIKDGHVTVNGSVVPTKYKLIGGEAIQVAIQQDESQLAFIPQAMSLDIIYEDDSVLVLNKPAGLVVHPAAGNWQGTLLNGLLAYCPALTQVPRAGIVHRLDKDTSGLMVVAKTIVAQTHLVRQLQARTVKRTYRAVADGVVPFDGKIETLIGRDPHNRTRMAVVPFGGKEAITHVKVLERYADFSYIECQLETGRTHQIRVHMKAAGHQLAGDALYGNPRHHATIEVKDAIKMLARQALHAYRLSFIHPQTQENMQFEAPLPADIYHLLSVLRLQAGMDSSIKTEDQWQQRLSAEAAEGEDWDDDDYDVDVIYVRE</sequence>
<dbReference type="SUPFAM" id="SSF55174">
    <property type="entry name" value="Alpha-L RNA-binding motif"/>
    <property type="match status" value="1"/>
</dbReference>
<reference evidence="10 11" key="1">
    <citation type="journal article" date="2017" name="MBio">
        <title>Type VI secretion-mediated competition in the bee gut microbiome.</title>
        <authorList>
            <person name="Steele M.I."/>
            <person name="Kwong W.K."/>
            <person name="Powell J.E."/>
            <person name="Whiteley M."/>
            <person name="Moran N.A."/>
        </authorList>
    </citation>
    <scope>NUCLEOTIDE SEQUENCE [LARGE SCALE GENOMIC DNA]</scope>
    <source>
        <strain evidence="10 11">PEB0171</strain>
    </source>
</reference>
<dbReference type="FunFam" id="3.30.2350.10:FF:000006">
    <property type="entry name" value="Pseudouridine synthase"/>
    <property type="match status" value="1"/>
</dbReference>
<organism evidence="10 11">
    <name type="scientific">Snodgrassella alvi</name>
    <dbReference type="NCBI Taxonomy" id="1196083"/>
    <lineage>
        <taxon>Bacteria</taxon>
        <taxon>Pseudomonadati</taxon>
        <taxon>Pseudomonadota</taxon>
        <taxon>Betaproteobacteria</taxon>
        <taxon>Neisseriales</taxon>
        <taxon>Neisseriaceae</taxon>
        <taxon>Snodgrassella</taxon>
    </lineage>
</organism>
<dbReference type="PANTHER" id="PTHR21600:SF44">
    <property type="entry name" value="RIBOSOMAL LARGE SUBUNIT PSEUDOURIDINE SYNTHASE D"/>
    <property type="match status" value="1"/>
</dbReference>
<dbReference type="SMART" id="SM00363">
    <property type="entry name" value="S4"/>
    <property type="match status" value="1"/>
</dbReference>
<dbReference type="CDD" id="cd00165">
    <property type="entry name" value="S4"/>
    <property type="match status" value="1"/>
</dbReference>
<dbReference type="PANTHER" id="PTHR21600">
    <property type="entry name" value="MITOCHONDRIAL RNA PSEUDOURIDINE SYNTHASE"/>
    <property type="match status" value="1"/>
</dbReference>
<dbReference type="GO" id="GO:0160140">
    <property type="term" value="F:23S rRNA pseudouridine(1911/1915/1917) synthase activity"/>
    <property type="evidence" value="ECO:0007669"/>
    <property type="project" value="UniProtKB-EC"/>
</dbReference>
<dbReference type="AlphaFoldDB" id="A0A2N9Y3F5"/>
<dbReference type="EC" id="5.4.99.-" evidence="8"/>
<dbReference type="Proteomes" id="UP000231094">
    <property type="component" value="Unassembled WGS sequence"/>
</dbReference>
<keyword evidence="2 7" id="KW-0694">RNA-binding</keyword>
<dbReference type="GO" id="GO:0000455">
    <property type="term" value="P:enzyme-directed rRNA pseudouridine synthesis"/>
    <property type="evidence" value="ECO:0007669"/>
    <property type="project" value="TreeGrafter"/>
</dbReference>
<evidence type="ECO:0000259" key="9">
    <source>
        <dbReference type="SMART" id="SM00363"/>
    </source>
</evidence>
<dbReference type="GO" id="GO:0003723">
    <property type="term" value="F:RNA binding"/>
    <property type="evidence" value="ECO:0007669"/>
    <property type="project" value="UniProtKB-KW"/>
</dbReference>
<dbReference type="InterPro" id="IPR020103">
    <property type="entry name" value="PsdUridine_synth_cat_dom_sf"/>
</dbReference>
<dbReference type="Pfam" id="PF00849">
    <property type="entry name" value="PseudoU_synth_2"/>
    <property type="match status" value="1"/>
</dbReference>
<dbReference type="Gene3D" id="3.10.290.10">
    <property type="entry name" value="RNA-binding S4 domain"/>
    <property type="match status" value="1"/>
</dbReference>
<dbReference type="PROSITE" id="PS01129">
    <property type="entry name" value="PSI_RLU"/>
    <property type="match status" value="1"/>
</dbReference>
<feature type="domain" description="RNA-binding S4" evidence="9">
    <location>
        <begin position="40"/>
        <end position="101"/>
    </location>
</feature>
<evidence type="ECO:0000256" key="4">
    <source>
        <dbReference type="ARBA" id="ARBA00036882"/>
    </source>
</evidence>
<dbReference type="InterPro" id="IPR006145">
    <property type="entry name" value="PsdUridine_synth_RsuA/RluA"/>
</dbReference>
<dbReference type="NCBIfam" id="NF008385">
    <property type="entry name" value="PRK11180.1"/>
    <property type="match status" value="1"/>
</dbReference>
<dbReference type="EMBL" id="MEIV01000053">
    <property type="protein sequence ID" value="PIT61992.1"/>
    <property type="molecule type" value="Genomic_DNA"/>
</dbReference>
<evidence type="ECO:0000313" key="11">
    <source>
        <dbReference type="Proteomes" id="UP000231094"/>
    </source>
</evidence>